<sequence length="285" mass="31329">MSTDLNERTGHDGFQPISTKLEIEIELKRLGFERKIKNCMHVAWFSMIQDLSGELTVVAEGWLIGQKQKAVMIQYTSENFEGSNKTFVPDLRPTFRAGKTCCLGAHIKYGKPVCGAFRISRAVATAMCALSSEKRTRPAGMSGEEIQEAHRTYDIEASGGGGSGVFSPCRMVNGGPNHSEDIRMVPLSGQNSVHVQGHSEFEFEGSAGSGIWYYPLKNSQIKSANSNILPLGKRSIGHWVVRRSLWYYAVVTSLGVIQPMDDGTEFGRAEHLLELSGTPASIDLR</sequence>
<evidence type="ECO:0000313" key="2">
    <source>
        <dbReference type="Proteomes" id="UP000807469"/>
    </source>
</evidence>
<dbReference type="Proteomes" id="UP000807469">
    <property type="component" value="Unassembled WGS sequence"/>
</dbReference>
<gene>
    <name evidence="1" type="ORF">BDN70DRAFT_898874</name>
</gene>
<name>A0A9P6CVU3_9AGAR</name>
<proteinExistence type="predicted"/>
<comment type="caution">
    <text evidence="1">The sequence shown here is derived from an EMBL/GenBank/DDBJ whole genome shotgun (WGS) entry which is preliminary data.</text>
</comment>
<dbReference type="EMBL" id="MU155373">
    <property type="protein sequence ID" value="KAF9474549.1"/>
    <property type="molecule type" value="Genomic_DNA"/>
</dbReference>
<reference evidence="1" key="1">
    <citation type="submission" date="2020-11" db="EMBL/GenBank/DDBJ databases">
        <authorList>
            <consortium name="DOE Joint Genome Institute"/>
            <person name="Ahrendt S."/>
            <person name="Riley R."/>
            <person name="Andreopoulos W."/>
            <person name="Labutti K."/>
            <person name="Pangilinan J."/>
            <person name="Ruiz-Duenas F.J."/>
            <person name="Barrasa J.M."/>
            <person name="Sanchez-Garcia M."/>
            <person name="Camarero S."/>
            <person name="Miyauchi S."/>
            <person name="Serrano A."/>
            <person name="Linde D."/>
            <person name="Babiker R."/>
            <person name="Drula E."/>
            <person name="Ayuso-Fernandez I."/>
            <person name="Pacheco R."/>
            <person name="Padilla G."/>
            <person name="Ferreira P."/>
            <person name="Barriuso J."/>
            <person name="Kellner H."/>
            <person name="Castanera R."/>
            <person name="Alfaro M."/>
            <person name="Ramirez L."/>
            <person name="Pisabarro A.G."/>
            <person name="Kuo A."/>
            <person name="Tritt A."/>
            <person name="Lipzen A."/>
            <person name="He G."/>
            <person name="Yan M."/>
            <person name="Ng V."/>
            <person name="Cullen D."/>
            <person name="Martin F."/>
            <person name="Rosso M.-N."/>
            <person name="Henrissat B."/>
            <person name="Hibbett D."/>
            <person name="Martinez A.T."/>
            <person name="Grigoriev I.V."/>
        </authorList>
    </citation>
    <scope>NUCLEOTIDE SEQUENCE</scope>
    <source>
        <strain evidence="1">CIRM-BRFM 674</strain>
    </source>
</reference>
<accession>A0A9P6CVU3</accession>
<evidence type="ECO:0000313" key="1">
    <source>
        <dbReference type="EMBL" id="KAF9474549.1"/>
    </source>
</evidence>
<protein>
    <submittedName>
        <fullName evidence="1">Uncharacterized protein</fullName>
    </submittedName>
</protein>
<dbReference type="AlphaFoldDB" id="A0A9P6CVU3"/>
<keyword evidence="2" id="KW-1185">Reference proteome</keyword>
<organism evidence="1 2">
    <name type="scientific">Pholiota conissans</name>
    <dbReference type="NCBI Taxonomy" id="109636"/>
    <lineage>
        <taxon>Eukaryota</taxon>
        <taxon>Fungi</taxon>
        <taxon>Dikarya</taxon>
        <taxon>Basidiomycota</taxon>
        <taxon>Agaricomycotina</taxon>
        <taxon>Agaricomycetes</taxon>
        <taxon>Agaricomycetidae</taxon>
        <taxon>Agaricales</taxon>
        <taxon>Agaricineae</taxon>
        <taxon>Strophariaceae</taxon>
        <taxon>Pholiota</taxon>
    </lineage>
</organism>